<dbReference type="Pfam" id="PF02518">
    <property type="entry name" value="HATPase_c"/>
    <property type="match status" value="1"/>
</dbReference>
<dbReference type="GO" id="GO:0016020">
    <property type="term" value="C:membrane"/>
    <property type="evidence" value="ECO:0007669"/>
    <property type="project" value="UniProtKB-SubCell"/>
</dbReference>
<feature type="domain" description="Histidine kinase" evidence="7">
    <location>
        <begin position="294"/>
        <end position="507"/>
    </location>
</feature>
<comment type="catalytic activity">
    <reaction evidence="1">
        <text>ATP + protein L-histidine = ADP + protein N-phospho-L-histidine.</text>
        <dbReference type="EC" id="2.7.13.3"/>
    </reaction>
</comment>
<dbReference type="EMBL" id="ABOX02000022">
    <property type="protein sequence ID" value="EEF59966.1"/>
    <property type="molecule type" value="Genomic_DNA"/>
</dbReference>
<evidence type="ECO:0000256" key="6">
    <source>
        <dbReference type="ARBA" id="ARBA00023136"/>
    </source>
</evidence>
<dbReference type="InterPro" id="IPR035965">
    <property type="entry name" value="PAS-like_dom_sf"/>
</dbReference>
<dbReference type="PRINTS" id="PR00344">
    <property type="entry name" value="BCTRLSENSOR"/>
</dbReference>
<dbReference type="InterPro" id="IPR036890">
    <property type="entry name" value="HATPase_C_sf"/>
</dbReference>
<dbReference type="Gene3D" id="3.30.565.10">
    <property type="entry name" value="Histidine kinase-like ATPase, C-terminal domain"/>
    <property type="match status" value="1"/>
</dbReference>
<name>B9XJU0_PEDPL</name>
<dbReference type="GO" id="GO:0000155">
    <property type="term" value="F:phosphorelay sensor kinase activity"/>
    <property type="evidence" value="ECO:0007669"/>
    <property type="project" value="InterPro"/>
</dbReference>
<dbReference type="Gene3D" id="1.10.287.130">
    <property type="match status" value="1"/>
</dbReference>
<keyword evidence="5 9" id="KW-0418">Kinase</keyword>
<evidence type="ECO:0000256" key="2">
    <source>
        <dbReference type="ARBA" id="ARBA00012438"/>
    </source>
</evidence>
<dbReference type="InterPro" id="IPR003594">
    <property type="entry name" value="HATPase_dom"/>
</dbReference>
<dbReference type="STRING" id="320771.Cflav_PD2770"/>
<dbReference type="PROSITE" id="PS50109">
    <property type="entry name" value="HIS_KIN"/>
    <property type="match status" value="1"/>
</dbReference>
<evidence type="ECO:0000256" key="1">
    <source>
        <dbReference type="ARBA" id="ARBA00000085"/>
    </source>
</evidence>
<dbReference type="CDD" id="cd00082">
    <property type="entry name" value="HisKA"/>
    <property type="match status" value="1"/>
</dbReference>
<evidence type="ECO:0000256" key="4">
    <source>
        <dbReference type="ARBA" id="ARBA00022679"/>
    </source>
</evidence>
<dbReference type="AlphaFoldDB" id="B9XJU0"/>
<accession>B9XJU0</accession>
<dbReference type="NCBIfam" id="TIGR00229">
    <property type="entry name" value="sensory_box"/>
    <property type="match status" value="1"/>
</dbReference>
<dbReference type="Pfam" id="PF00512">
    <property type="entry name" value="HisKA"/>
    <property type="match status" value="1"/>
</dbReference>
<dbReference type="InterPro" id="IPR004358">
    <property type="entry name" value="Sig_transdc_His_kin-like_C"/>
</dbReference>
<evidence type="ECO:0000259" key="7">
    <source>
        <dbReference type="PROSITE" id="PS50109"/>
    </source>
</evidence>
<dbReference type="SMART" id="SM00388">
    <property type="entry name" value="HisKA"/>
    <property type="match status" value="1"/>
</dbReference>
<keyword evidence="4" id="KW-0808">Transferase</keyword>
<dbReference type="InterPro" id="IPR013656">
    <property type="entry name" value="PAS_4"/>
</dbReference>
<dbReference type="InterPro" id="IPR011006">
    <property type="entry name" value="CheY-like_superfamily"/>
</dbReference>
<reference evidence="9 10" key="1">
    <citation type="journal article" date="2011" name="J. Bacteriol.">
        <title>Genome sequence of 'Pedosphaera parvula' Ellin514, an aerobic Verrucomicrobial isolate from pasture soil.</title>
        <authorList>
            <person name="Kant R."/>
            <person name="van Passel M.W."/>
            <person name="Sangwan P."/>
            <person name="Palva A."/>
            <person name="Lucas S."/>
            <person name="Copeland A."/>
            <person name="Lapidus A."/>
            <person name="Glavina Del Rio T."/>
            <person name="Dalin E."/>
            <person name="Tice H."/>
            <person name="Bruce D."/>
            <person name="Goodwin L."/>
            <person name="Pitluck S."/>
            <person name="Chertkov O."/>
            <person name="Larimer F.W."/>
            <person name="Land M.L."/>
            <person name="Hauser L."/>
            <person name="Brettin T.S."/>
            <person name="Detter J.C."/>
            <person name="Han S."/>
            <person name="de Vos W.M."/>
            <person name="Janssen P.H."/>
            <person name="Smidt H."/>
        </authorList>
    </citation>
    <scope>NUCLEOTIDE SEQUENCE [LARGE SCALE GENOMIC DNA]</scope>
    <source>
        <strain evidence="9 10">Ellin514</strain>
    </source>
</reference>
<evidence type="ECO:0000256" key="3">
    <source>
        <dbReference type="ARBA" id="ARBA00022553"/>
    </source>
</evidence>
<dbReference type="RefSeq" id="WP_007416083.1">
    <property type="nucleotide sequence ID" value="NZ_ABOX02000022.1"/>
</dbReference>
<dbReference type="CDD" id="cd00130">
    <property type="entry name" value="PAS"/>
    <property type="match status" value="1"/>
</dbReference>
<evidence type="ECO:0000313" key="10">
    <source>
        <dbReference type="Proteomes" id="UP000003688"/>
    </source>
</evidence>
<sequence>MNSVKVEDRILVLAPTGQDAELTVAFLIKAGFKAQACRDMFDLAHQIQFGCGAVAIAEEALGSSSVQVLVDLCAHQPSWSDLPITIVTSGAEATEGTMQRLTVFGPTGNVTFLERPFRPLTLVNTMQAALRSRRRQYQVRDLLEQRETILQSINDIFVTLDKNWRYTYVNEQAATASHLTVEKMLGQSIWDLFPHLAESIVAQEMRRAMAENVIVQLEHLNEREQKWLDLRIYPSSNGIAMLATDITARKKVEIAFQAAKDQLSHYATDLEKTVAERTAKLEETISELEAFSYSVSHDLRAPLRAMQNYSQFLMEDFAEKLNGEGREYINRIINASNRLDRLIQDILTYSRATRSDITIQPVDLEKLVTDIIQHYPPLQPPTAKIDLQLPLLGVLAHEASLTQCISNLLVNAVKFVAPGVVPEVKVWTEMVEDQVRINFQDNGIGIDPHYQNRIFKMFERAVPEGKYEGTGIGLAIVRKAVERMGGSVGVKSELGKGSKFWIQLPKG</sequence>
<comment type="caution">
    <text evidence="9">The sequence shown here is derived from an EMBL/GenBank/DDBJ whole genome shotgun (WGS) entry which is preliminary data.</text>
</comment>
<gene>
    <name evidence="9" type="ORF">Cflav_PD2770</name>
</gene>
<dbReference type="InterPro" id="IPR000014">
    <property type="entry name" value="PAS"/>
</dbReference>
<evidence type="ECO:0000259" key="8">
    <source>
        <dbReference type="PROSITE" id="PS50112"/>
    </source>
</evidence>
<dbReference type="EC" id="2.7.13.3" evidence="2"/>
<feature type="domain" description="PAS" evidence="8">
    <location>
        <begin position="142"/>
        <end position="212"/>
    </location>
</feature>
<dbReference type="SUPFAM" id="SSF47384">
    <property type="entry name" value="Homodimeric domain of signal transducing histidine kinase"/>
    <property type="match status" value="1"/>
</dbReference>
<dbReference type="PANTHER" id="PTHR42878">
    <property type="entry name" value="TWO-COMPONENT HISTIDINE KINASE"/>
    <property type="match status" value="1"/>
</dbReference>
<protein>
    <recommendedName>
        <fullName evidence="2">histidine kinase</fullName>
        <ecNumber evidence="2">2.7.13.3</ecNumber>
    </recommendedName>
</protein>
<evidence type="ECO:0000313" key="9">
    <source>
        <dbReference type="EMBL" id="EEF59966.1"/>
    </source>
</evidence>
<dbReference type="InterPro" id="IPR036097">
    <property type="entry name" value="HisK_dim/P_sf"/>
</dbReference>
<proteinExistence type="predicted"/>
<dbReference type="SUPFAM" id="SSF52172">
    <property type="entry name" value="CheY-like"/>
    <property type="match status" value="1"/>
</dbReference>
<dbReference type="SMART" id="SM00091">
    <property type="entry name" value="PAS"/>
    <property type="match status" value="1"/>
</dbReference>
<dbReference type="GO" id="GO:0000156">
    <property type="term" value="F:phosphorelay response regulator activity"/>
    <property type="evidence" value="ECO:0007669"/>
    <property type="project" value="TreeGrafter"/>
</dbReference>
<keyword evidence="10" id="KW-1185">Reference proteome</keyword>
<dbReference type="InterPro" id="IPR003661">
    <property type="entry name" value="HisK_dim/P_dom"/>
</dbReference>
<dbReference type="InterPro" id="IPR005467">
    <property type="entry name" value="His_kinase_dom"/>
</dbReference>
<dbReference type="PROSITE" id="PS50112">
    <property type="entry name" value="PAS"/>
    <property type="match status" value="1"/>
</dbReference>
<dbReference type="SUPFAM" id="SSF55874">
    <property type="entry name" value="ATPase domain of HSP90 chaperone/DNA topoisomerase II/histidine kinase"/>
    <property type="match status" value="1"/>
</dbReference>
<dbReference type="SUPFAM" id="SSF55785">
    <property type="entry name" value="PYP-like sensor domain (PAS domain)"/>
    <property type="match status" value="1"/>
</dbReference>
<dbReference type="InterPro" id="IPR050351">
    <property type="entry name" value="BphY/WalK/GraS-like"/>
</dbReference>
<keyword evidence="3" id="KW-0597">Phosphoprotein</keyword>
<dbReference type="PANTHER" id="PTHR42878:SF15">
    <property type="entry name" value="BACTERIOPHYTOCHROME"/>
    <property type="match status" value="1"/>
</dbReference>
<dbReference type="GO" id="GO:0030295">
    <property type="term" value="F:protein kinase activator activity"/>
    <property type="evidence" value="ECO:0007669"/>
    <property type="project" value="TreeGrafter"/>
</dbReference>
<evidence type="ECO:0000256" key="5">
    <source>
        <dbReference type="ARBA" id="ARBA00022777"/>
    </source>
</evidence>
<dbReference type="OrthoDB" id="176780at2"/>
<keyword evidence="6" id="KW-0472">Membrane</keyword>
<organism evidence="9 10">
    <name type="scientific">Pedosphaera parvula (strain Ellin514)</name>
    <dbReference type="NCBI Taxonomy" id="320771"/>
    <lineage>
        <taxon>Bacteria</taxon>
        <taxon>Pseudomonadati</taxon>
        <taxon>Verrucomicrobiota</taxon>
        <taxon>Pedosphaerae</taxon>
        <taxon>Pedosphaerales</taxon>
        <taxon>Pedosphaeraceae</taxon>
        <taxon>Pedosphaera</taxon>
    </lineage>
</organism>
<dbReference type="Gene3D" id="3.30.450.20">
    <property type="entry name" value="PAS domain"/>
    <property type="match status" value="1"/>
</dbReference>
<dbReference type="Proteomes" id="UP000003688">
    <property type="component" value="Unassembled WGS sequence"/>
</dbReference>
<dbReference type="Pfam" id="PF08448">
    <property type="entry name" value="PAS_4"/>
    <property type="match status" value="1"/>
</dbReference>
<dbReference type="GO" id="GO:0007234">
    <property type="term" value="P:osmosensory signaling via phosphorelay pathway"/>
    <property type="evidence" value="ECO:0007669"/>
    <property type="project" value="TreeGrafter"/>
</dbReference>
<dbReference type="SMART" id="SM00387">
    <property type="entry name" value="HATPase_c"/>
    <property type="match status" value="1"/>
</dbReference>